<organism evidence="1 2">
    <name type="scientific">Tsuneonella litorea</name>
    <dbReference type="NCBI Taxonomy" id="2976475"/>
    <lineage>
        <taxon>Bacteria</taxon>
        <taxon>Pseudomonadati</taxon>
        <taxon>Pseudomonadota</taxon>
        <taxon>Alphaproteobacteria</taxon>
        <taxon>Sphingomonadales</taxon>
        <taxon>Erythrobacteraceae</taxon>
        <taxon>Tsuneonella</taxon>
    </lineage>
</organism>
<evidence type="ECO:0000313" key="1">
    <source>
        <dbReference type="EMBL" id="MCT2557832.1"/>
    </source>
</evidence>
<dbReference type="RefSeq" id="WP_259960587.1">
    <property type="nucleotide sequence ID" value="NZ_JAOAMV010000001.1"/>
</dbReference>
<evidence type="ECO:0000313" key="2">
    <source>
        <dbReference type="Proteomes" id="UP001142648"/>
    </source>
</evidence>
<accession>A0A9X2VYT2</accession>
<comment type="caution">
    <text evidence="1">The sequence shown here is derived from an EMBL/GenBank/DDBJ whole genome shotgun (WGS) entry which is preliminary data.</text>
</comment>
<sequence>MLQDWEAGLVGNNPGIVARLPRRLSVARVAIDLVRRRRVRLRPDRALPSAA</sequence>
<dbReference type="EMBL" id="JAOAMV010000001">
    <property type="protein sequence ID" value="MCT2557832.1"/>
    <property type="molecule type" value="Genomic_DNA"/>
</dbReference>
<dbReference type="Proteomes" id="UP001142648">
    <property type="component" value="Unassembled WGS sequence"/>
</dbReference>
<proteinExistence type="predicted"/>
<dbReference type="AlphaFoldDB" id="A0A9X2VYT2"/>
<reference evidence="1" key="1">
    <citation type="submission" date="2022-09" db="EMBL/GenBank/DDBJ databases">
        <title>The genome sequence of Tsuneonella sp. YG55.</title>
        <authorList>
            <person name="Liu Y."/>
        </authorList>
    </citation>
    <scope>NUCLEOTIDE SEQUENCE</scope>
    <source>
        <strain evidence="1">YG55</strain>
    </source>
</reference>
<gene>
    <name evidence="1" type="ORF">N0B51_02430</name>
</gene>
<keyword evidence="2" id="KW-1185">Reference proteome</keyword>
<name>A0A9X2VYT2_9SPHN</name>
<protein>
    <submittedName>
        <fullName evidence="1">Uncharacterized protein</fullName>
    </submittedName>
</protein>